<dbReference type="Gene3D" id="3.60.21.10">
    <property type="match status" value="1"/>
</dbReference>
<keyword evidence="6" id="KW-1185">Reference proteome</keyword>
<evidence type="ECO:0000256" key="2">
    <source>
        <dbReference type="ARBA" id="ARBA00017767"/>
    </source>
</evidence>
<organism evidence="5 6">
    <name type="scientific">Babesia microti (strain RI)</name>
    <dbReference type="NCBI Taxonomy" id="1133968"/>
    <lineage>
        <taxon>Eukaryota</taxon>
        <taxon>Sar</taxon>
        <taxon>Alveolata</taxon>
        <taxon>Apicomplexa</taxon>
        <taxon>Aconoidasida</taxon>
        <taxon>Piroplasmida</taxon>
        <taxon>Babesiidae</taxon>
        <taxon>Babesia</taxon>
    </lineage>
</organism>
<comment type="similarity">
    <text evidence="1 3">Belongs to the VPS29 family.</text>
</comment>
<dbReference type="RefSeq" id="XP_012649949.1">
    <property type="nucleotide sequence ID" value="XM_012794495.1"/>
</dbReference>
<evidence type="ECO:0000259" key="4">
    <source>
        <dbReference type="Pfam" id="PF12850"/>
    </source>
</evidence>
<evidence type="ECO:0000256" key="3">
    <source>
        <dbReference type="RuleBase" id="RU362040"/>
    </source>
</evidence>
<dbReference type="Pfam" id="PF12850">
    <property type="entry name" value="Metallophos_2"/>
    <property type="match status" value="1"/>
</dbReference>
<dbReference type="EMBL" id="LN871599">
    <property type="protein sequence ID" value="CCF75541.1"/>
    <property type="molecule type" value="Genomic_DNA"/>
</dbReference>
<dbReference type="OrthoDB" id="10258130at2759"/>
<dbReference type="KEGG" id="bmic:BmR1_04g06725"/>
<dbReference type="AlphaFoldDB" id="I7ISC6"/>
<sequence length="197" mass="22255">MNETEFILILGDIYTPSRALCIPNQFKELLRNNKISAVFCTGNLGSDDVKEELENISTNLYITKGDFDMNDEYPEYLNVKIGEFNFGMIHGHQIVPWGNFDSLRAIAIQLNCDILISGHTHELSVITKSDRCYINPSTCTGAYQPWSPNPIPSFVLLAVTGDQIMIYTYQIGLGIDNDGKPNVNMVKWSKNNRRMDP</sequence>
<gene>
    <name evidence="5" type="ORF">BmR1_04g06725</name>
</gene>
<proteinExistence type="inferred from homology"/>
<evidence type="ECO:0000313" key="6">
    <source>
        <dbReference type="Proteomes" id="UP000002899"/>
    </source>
</evidence>
<reference evidence="5 6" key="1">
    <citation type="journal article" date="2012" name="Nucleic Acids Res.">
        <title>Sequencing of the smallest Apicomplexan genome from the human pathogen Babesia microti.</title>
        <authorList>
            <person name="Cornillot E."/>
            <person name="Hadj-Kaddour K."/>
            <person name="Dassouli A."/>
            <person name="Noel B."/>
            <person name="Ranwez V."/>
            <person name="Vacherie B."/>
            <person name="Augagneur Y."/>
            <person name="Bres V."/>
            <person name="Duclos A."/>
            <person name="Randazzo S."/>
            <person name="Carcy B."/>
            <person name="Debierre-Grockiego F."/>
            <person name="Delbecq S."/>
            <person name="Moubri-Menage K."/>
            <person name="Shams-Eldin H."/>
            <person name="Usmani-Brown S."/>
            <person name="Bringaud F."/>
            <person name="Wincker P."/>
            <person name="Vivares C.P."/>
            <person name="Schwarz R.T."/>
            <person name="Schetters T.P."/>
            <person name="Krause P.J."/>
            <person name="Gorenflot A."/>
            <person name="Berry V."/>
            <person name="Barbe V."/>
            <person name="Ben Mamoun C."/>
        </authorList>
    </citation>
    <scope>NUCLEOTIDE SEQUENCE [LARGE SCALE GENOMIC DNA]</scope>
    <source>
        <strain evidence="5 6">RI</strain>
    </source>
</reference>
<reference evidence="5 6" key="2">
    <citation type="journal article" date="2013" name="PLoS ONE">
        <title>Whole genome mapping and re-organization of the nuclear and mitochondrial genomes of Babesia microti isolates.</title>
        <authorList>
            <person name="Cornillot E."/>
            <person name="Dassouli A."/>
            <person name="Garg A."/>
            <person name="Pachikara N."/>
            <person name="Randazzo S."/>
            <person name="Depoix D."/>
            <person name="Carcy B."/>
            <person name="Delbecq S."/>
            <person name="Frutos R."/>
            <person name="Silva J.C."/>
            <person name="Sutton R."/>
            <person name="Krause P.J."/>
            <person name="Mamoun C.B."/>
        </authorList>
    </citation>
    <scope>NUCLEOTIDE SEQUENCE [LARGE SCALE GENOMIC DNA]</scope>
    <source>
        <strain evidence="5 6">RI</strain>
    </source>
</reference>
<evidence type="ECO:0000313" key="5">
    <source>
        <dbReference type="EMBL" id="CCF75541.1"/>
    </source>
</evidence>
<dbReference type="InterPro" id="IPR000979">
    <property type="entry name" value="Phosphodiesterase_MJ0936/Vps29"/>
</dbReference>
<feature type="domain" description="Calcineurin-like phosphoesterase" evidence="4">
    <location>
        <begin position="7"/>
        <end position="159"/>
    </location>
</feature>
<dbReference type="NCBIfam" id="TIGR00040">
    <property type="entry name" value="yfcE"/>
    <property type="match status" value="1"/>
</dbReference>
<reference evidence="5 6" key="3">
    <citation type="journal article" date="2016" name="Sci. Rep.">
        <title>Genome-wide diversity and gene expression profiling of Babesia microti isolates identify polymorphic genes that mediate host-pathogen interactions.</title>
        <authorList>
            <person name="Silva J.C."/>
            <person name="Cornillot E."/>
            <person name="McCracken C."/>
            <person name="Usmani-Brown S."/>
            <person name="Dwivedi A."/>
            <person name="Ifeonu O.O."/>
            <person name="Crabtree J."/>
            <person name="Gotia H.T."/>
            <person name="Virji A.Z."/>
            <person name="Reynes C."/>
            <person name="Colinge J."/>
            <person name="Kumar V."/>
            <person name="Lawres L."/>
            <person name="Pazzi J.E."/>
            <person name="Pablo J.V."/>
            <person name="Hung C."/>
            <person name="Brancato J."/>
            <person name="Kumari P."/>
            <person name="Orvis J."/>
            <person name="Tretina K."/>
            <person name="Chibucos M."/>
            <person name="Ott S."/>
            <person name="Sadzewicz L."/>
            <person name="Sengamalay N."/>
            <person name="Shetty A.C."/>
            <person name="Su Q."/>
            <person name="Tallon L."/>
            <person name="Fraser C.M."/>
            <person name="Frutos R."/>
            <person name="Molina D.M."/>
            <person name="Krause P.J."/>
            <person name="Ben Mamoun C."/>
        </authorList>
    </citation>
    <scope>NUCLEOTIDE SEQUENCE [LARGE SCALE GENOMIC DNA]</scope>
    <source>
        <strain evidence="5 6">RI</strain>
    </source>
</reference>
<protein>
    <recommendedName>
        <fullName evidence="2 3">Vacuolar protein sorting-associated protein 29</fullName>
    </recommendedName>
</protein>
<dbReference type="VEuPathDB" id="PiroplasmaDB:BmR1_04g06725"/>
<name>I7ISC6_BABMR</name>
<dbReference type="PANTHER" id="PTHR11124">
    <property type="entry name" value="VACUOLAR SORTING PROTEIN VPS29"/>
    <property type="match status" value="1"/>
</dbReference>
<dbReference type="InterPro" id="IPR029052">
    <property type="entry name" value="Metallo-depent_PP-like"/>
</dbReference>
<dbReference type="Proteomes" id="UP000002899">
    <property type="component" value="Chromosome IV"/>
</dbReference>
<evidence type="ECO:0000256" key="1">
    <source>
        <dbReference type="ARBA" id="ARBA00005945"/>
    </source>
</evidence>
<dbReference type="GeneID" id="24425990"/>
<dbReference type="GO" id="GO:0016787">
    <property type="term" value="F:hydrolase activity"/>
    <property type="evidence" value="ECO:0007669"/>
    <property type="project" value="UniProtKB-KW"/>
</dbReference>
<dbReference type="SUPFAM" id="SSF56300">
    <property type="entry name" value="Metallo-dependent phosphatases"/>
    <property type="match status" value="1"/>
</dbReference>
<accession>I7ISC6</accession>
<keyword evidence="5" id="KW-0378">Hydrolase</keyword>
<dbReference type="InterPro" id="IPR024654">
    <property type="entry name" value="Calcineurin-like_PHP_lpxH"/>
</dbReference>